<feature type="domain" description="GGDEF" evidence="4">
    <location>
        <begin position="445"/>
        <end position="577"/>
    </location>
</feature>
<dbReference type="OrthoDB" id="9813903at2"/>
<keyword evidence="3" id="KW-0812">Transmembrane</keyword>
<evidence type="ECO:0000256" key="3">
    <source>
        <dbReference type="SAM" id="Phobius"/>
    </source>
</evidence>
<dbReference type="AlphaFoldDB" id="A0A366HB15"/>
<dbReference type="CDD" id="cd01949">
    <property type="entry name" value="GGDEF"/>
    <property type="match status" value="1"/>
</dbReference>
<comment type="caution">
    <text evidence="5">The sequence shown here is derived from an EMBL/GenBank/DDBJ whole genome shotgun (WGS) entry which is preliminary data.</text>
</comment>
<protein>
    <recommendedName>
        <fullName evidence="1">diguanylate cyclase</fullName>
        <ecNumber evidence="1">2.7.7.65</ecNumber>
    </recommendedName>
</protein>
<keyword evidence="3" id="KW-0472">Membrane</keyword>
<comment type="catalytic activity">
    <reaction evidence="2">
        <text>2 GTP = 3',3'-c-di-GMP + 2 diphosphate</text>
        <dbReference type="Rhea" id="RHEA:24898"/>
        <dbReference type="ChEBI" id="CHEBI:33019"/>
        <dbReference type="ChEBI" id="CHEBI:37565"/>
        <dbReference type="ChEBI" id="CHEBI:58805"/>
        <dbReference type="EC" id="2.7.7.65"/>
    </reaction>
</comment>
<evidence type="ECO:0000313" key="5">
    <source>
        <dbReference type="EMBL" id="RBP39510.1"/>
    </source>
</evidence>
<feature type="transmembrane region" description="Helical" evidence="3">
    <location>
        <begin position="239"/>
        <end position="260"/>
    </location>
</feature>
<name>A0A366HB15_9BURK</name>
<dbReference type="Pfam" id="PF00990">
    <property type="entry name" value="GGDEF"/>
    <property type="match status" value="1"/>
</dbReference>
<evidence type="ECO:0000256" key="1">
    <source>
        <dbReference type="ARBA" id="ARBA00012528"/>
    </source>
</evidence>
<dbReference type="PROSITE" id="PS50887">
    <property type="entry name" value="GGDEF"/>
    <property type="match status" value="1"/>
</dbReference>
<dbReference type="InterPro" id="IPR011623">
    <property type="entry name" value="7TMR_DISM_rcpt_extracell_dom1"/>
</dbReference>
<reference evidence="5 6" key="1">
    <citation type="submission" date="2018-06" db="EMBL/GenBank/DDBJ databases">
        <title>Genomic Encyclopedia of Type Strains, Phase IV (KMG-IV): sequencing the most valuable type-strain genomes for metagenomic binning, comparative biology and taxonomic classification.</title>
        <authorList>
            <person name="Goeker M."/>
        </authorList>
    </citation>
    <scope>NUCLEOTIDE SEQUENCE [LARGE SCALE GENOMIC DNA]</scope>
    <source>
        <strain evidence="5 6">DSM 25520</strain>
    </source>
</reference>
<dbReference type="FunFam" id="3.30.70.270:FF:000001">
    <property type="entry name" value="Diguanylate cyclase domain protein"/>
    <property type="match status" value="1"/>
</dbReference>
<dbReference type="SMART" id="SM00267">
    <property type="entry name" value="GGDEF"/>
    <property type="match status" value="1"/>
</dbReference>
<keyword evidence="6" id="KW-1185">Reference proteome</keyword>
<organism evidence="5 6">
    <name type="scientific">Eoetvoesiella caeni</name>
    <dbReference type="NCBI Taxonomy" id="645616"/>
    <lineage>
        <taxon>Bacteria</taxon>
        <taxon>Pseudomonadati</taxon>
        <taxon>Pseudomonadota</taxon>
        <taxon>Betaproteobacteria</taxon>
        <taxon>Burkholderiales</taxon>
        <taxon>Alcaligenaceae</taxon>
        <taxon>Eoetvoesiella</taxon>
    </lineage>
</organism>
<evidence type="ECO:0000313" key="6">
    <source>
        <dbReference type="Proteomes" id="UP000253628"/>
    </source>
</evidence>
<dbReference type="Gene3D" id="2.60.40.2380">
    <property type="match status" value="1"/>
</dbReference>
<dbReference type="PANTHER" id="PTHR45138:SF9">
    <property type="entry name" value="DIGUANYLATE CYCLASE DGCM-RELATED"/>
    <property type="match status" value="1"/>
</dbReference>
<dbReference type="Proteomes" id="UP000253628">
    <property type="component" value="Unassembled WGS sequence"/>
</dbReference>
<dbReference type="Pfam" id="PF07695">
    <property type="entry name" value="7TMR-DISM_7TM"/>
    <property type="match status" value="1"/>
</dbReference>
<feature type="transmembrane region" description="Helical" evidence="3">
    <location>
        <begin position="202"/>
        <end position="219"/>
    </location>
</feature>
<dbReference type="Pfam" id="PF07696">
    <property type="entry name" value="7TMR-DISMED2"/>
    <property type="match status" value="1"/>
</dbReference>
<dbReference type="InterPro" id="IPR011622">
    <property type="entry name" value="7TMR_DISM_rcpt_extracell_dom2"/>
</dbReference>
<evidence type="ECO:0000259" key="4">
    <source>
        <dbReference type="PROSITE" id="PS50887"/>
    </source>
</evidence>
<proteinExistence type="predicted"/>
<feature type="transmembrane region" description="Helical" evidence="3">
    <location>
        <begin position="176"/>
        <end position="193"/>
    </location>
</feature>
<feature type="transmembrane region" description="Helical" evidence="3">
    <location>
        <begin position="359"/>
        <end position="378"/>
    </location>
</feature>
<dbReference type="Gene3D" id="3.30.70.270">
    <property type="match status" value="1"/>
</dbReference>
<keyword evidence="3" id="KW-1133">Transmembrane helix</keyword>
<dbReference type="SUPFAM" id="SSF55073">
    <property type="entry name" value="Nucleotide cyclase"/>
    <property type="match status" value="1"/>
</dbReference>
<dbReference type="InterPro" id="IPR000160">
    <property type="entry name" value="GGDEF_dom"/>
</dbReference>
<dbReference type="RefSeq" id="WP_113933450.1">
    <property type="nucleotide sequence ID" value="NZ_JACCEU010000003.1"/>
</dbReference>
<gene>
    <name evidence="5" type="ORF">DFR37_105306</name>
</gene>
<accession>A0A366HB15</accession>
<dbReference type="NCBIfam" id="TIGR00254">
    <property type="entry name" value="GGDEF"/>
    <property type="match status" value="1"/>
</dbReference>
<dbReference type="InterPro" id="IPR029787">
    <property type="entry name" value="Nucleotide_cyclase"/>
</dbReference>
<dbReference type="EC" id="2.7.7.65" evidence="1"/>
<feature type="transmembrane region" description="Helical" evidence="3">
    <location>
        <begin position="325"/>
        <end position="347"/>
    </location>
</feature>
<feature type="transmembrane region" description="Helical" evidence="3">
    <location>
        <begin position="267"/>
        <end position="287"/>
    </location>
</feature>
<dbReference type="InterPro" id="IPR043128">
    <property type="entry name" value="Rev_trsase/Diguanyl_cyclase"/>
</dbReference>
<evidence type="ECO:0000256" key="2">
    <source>
        <dbReference type="ARBA" id="ARBA00034247"/>
    </source>
</evidence>
<dbReference type="PANTHER" id="PTHR45138">
    <property type="entry name" value="REGULATORY COMPONENTS OF SENSORY TRANSDUCTION SYSTEM"/>
    <property type="match status" value="1"/>
</dbReference>
<sequence>MANNGFFKRLIAFLVLITGVLLVPAAAAQDLIVSRAMLEDKDGTLTIRQVSSREFSPMESTLSEGYSNSVYWLRLQVRAPSTGNAVVLHIGPTLLDEVRLYESATGSPKEWLTRVTGDRYAYEDRDRNDIALGFVVNVTSPEKTLYLRIKTTSAYQVTVEGLEPQQASQKAGQSTLIRNIFIGLMLWALVWAIDHYIVGREAAVGLFAVYQGIYILYGLSVTGNLAPFVPYDFPQLADWLSNILACTAPFMFLLFSRALLKLYSPPGLRGLTVFFLAFPVQMAAMALGYTMMALGIGAAITLAGAWYCVALAFTARREQVPSRRLLQAMYVMLAVVATLFVLTDFGWTTLIGTTSKSAWAMLFGGIINSSLICTMLYMRLRQLRRDAQQSTLSLALSQQALEIERAHKKQAETHARTDYLTGLFNRRHFVERVESELARAIQRHEPLSLLMIDIDHFKAVNDTWGHSAGDAVLQHVAHLIRDTLREHDILGRIGGEEFAAALVCADKEHALAVAQRIRSTVENAVISLPKGQPIQVTLSLGLTQLQGQDATLDDLLHKADEALYRAKQSGRNIIMTT</sequence>
<dbReference type="EMBL" id="QNRQ01000005">
    <property type="protein sequence ID" value="RBP39510.1"/>
    <property type="molecule type" value="Genomic_DNA"/>
</dbReference>
<dbReference type="GO" id="GO:0052621">
    <property type="term" value="F:diguanylate cyclase activity"/>
    <property type="evidence" value="ECO:0007669"/>
    <property type="project" value="UniProtKB-EC"/>
</dbReference>
<dbReference type="InterPro" id="IPR050469">
    <property type="entry name" value="Diguanylate_Cyclase"/>
</dbReference>
<feature type="transmembrane region" description="Helical" evidence="3">
    <location>
        <begin position="293"/>
        <end position="313"/>
    </location>
</feature>